<evidence type="ECO:0000256" key="1">
    <source>
        <dbReference type="SAM" id="MobiDB-lite"/>
    </source>
</evidence>
<feature type="region of interest" description="Disordered" evidence="1">
    <location>
        <begin position="35"/>
        <end position="54"/>
    </location>
</feature>
<keyword evidence="3" id="KW-1185">Reference proteome</keyword>
<dbReference type="STRING" id="1173027.Mic7113_1175"/>
<dbReference type="EMBL" id="CP003630">
    <property type="protein sequence ID" value="AFZ17066.1"/>
    <property type="molecule type" value="Genomic_DNA"/>
</dbReference>
<dbReference type="AlphaFoldDB" id="K9WB96"/>
<dbReference type="Proteomes" id="UP000010471">
    <property type="component" value="Chromosome"/>
</dbReference>
<sequence length="130" mass="15218">MAMIVIRMEITGGTQQHDAELRQIIVESVKSTVPHSLSTRRRKKSGLSTKKRDVSSEMLKRVERVSFEALKHVPQVVSDTLDRTQQRRKRLDKLSPERRELYERIKKLRDEVGSVDFNIVDTLREMREST</sequence>
<dbReference type="RefSeq" id="WP_015181226.1">
    <property type="nucleotide sequence ID" value="NC_019738.1"/>
</dbReference>
<proteinExistence type="predicted"/>
<evidence type="ECO:0000313" key="3">
    <source>
        <dbReference type="Proteomes" id="UP000010471"/>
    </source>
</evidence>
<dbReference type="HOGENOM" id="CLU_1935628_0_0_3"/>
<gene>
    <name evidence="2" type="ORF">Mic7113_1175</name>
</gene>
<name>K9WB96_9CYAN</name>
<accession>K9WB96</accession>
<protein>
    <submittedName>
        <fullName evidence="2">Uncharacterized protein</fullName>
    </submittedName>
</protein>
<dbReference type="KEGG" id="mic:Mic7113_1175"/>
<reference evidence="2 3" key="1">
    <citation type="submission" date="2012-06" db="EMBL/GenBank/DDBJ databases">
        <title>Finished chromosome of genome of Microcoleus sp. PCC 7113.</title>
        <authorList>
            <consortium name="US DOE Joint Genome Institute"/>
            <person name="Gugger M."/>
            <person name="Coursin T."/>
            <person name="Rippka R."/>
            <person name="Tandeau De Marsac N."/>
            <person name="Huntemann M."/>
            <person name="Wei C.-L."/>
            <person name="Han J."/>
            <person name="Detter J.C."/>
            <person name="Han C."/>
            <person name="Tapia R."/>
            <person name="Chen A."/>
            <person name="Kyrpides N."/>
            <person name="Mavromatis K."/>
            <person name="Markowitz V."/>
            <person name="Szeto E."/>
            <person name="Ivanova N."/>
            <person name="Pagani I."/>
            <person name="Pati A."/>
            <person name="Goodwin L."/>
            <person name="Nordberg H.P."/>
            <person name="Cantor M.N."/>
            <person name="Hua S.X."/>
            <person name="Woyke T."/>
            <person name="Kerfeld C.A."/>
        </authorList>
    </citation>
    <scope>NUCLEOTIDE SEQUENCE [LARGE SCALE GENOMIC DNA]</scope>
    <source>
        <strain evidence="2 3">PCC 7113</strain>
    </source>
</reference>
<evidence type="ECO:0000313" key="2">
    <source>
        <dbReference type="EMBL" id="AFZ17066.1"/>
    </source>
</evidence>
<organism evidence="2 3">
    <name type="scientific">Allocoleopsis franciscana PCC 7113</name>
    <dbReference type="NCBI Taxonomy" id="1173027"/>
    <lineage>
        <taxon>Bacteria</taxon>
        <taxon>Bacillati</taxon>
        <taxon>Cyanobacteriota</taxon>
        <taxon>Cyanophyceae</taxon>
        <taxon>Coleofasciculales</taxon>
        <taxon>Coleofasciculaceae</taxon>
        <taxon>Allocoleopsis</taxon>
        <taxon>Allocoleopsis franciscana</taxon>
    </lineage>
</organism>